<dbReference type="EMBL" id="JAGKQM010000019">
    <property type="protein sequence ID" value="KAH0856126.1"/>
    <property type="molecule type" value="Genomic_DNA"/>
</dbReference>
<gene>
    <name evidence="2" type="ORF">HID58_084387</name>
</gene>
<protein>
    <submittedName>
        <fullName evidence="2">Uncharacterized protein</fullName>
    </submittedName>
</protein>
<dbReference type="Proteomes" id="UP000824890">
    <property type="component" value="Unassembled WGS sequence"/>
</dbReference>
<comment type="caution">
    <text evidence="2">The sequence shown here is derived from an EMBL/GenBank/DDBJ whole genome shotgun (WGS) entry which is preliminary data.</text>
</comment>
<proteinExistence type="predicted"/>
<evidence type="ECO:0000256" key="1">
    <source>
        <dbReference type="SAM" id="MobiDB-lite"/>
    </source>
</evidence>
<reference evidence="2 3" key="1">
    <citation type="submission" date="2021-05" db="EMBL/GenBank/DDBJ databases">
        <title>Genome Assembly of Synthetic Allotetraploid Brassica napus Reveals Homoeologous Exchanges between Subgenomes.</title>
        <authorList>
            <person name="Davis J.T."/>
        </authorList>
    </citation>
    <scope>NUCLEOTIDE SEQUENCE [LARGE SCALE GENOMIC DNA]</scope>
    <source>
        <strain evidence="3">cv. Da-Ae</strain>
        <tissue evidence="2">Seedling</tissue>
    </source>
</reference>
<evidence type="ECO:0000313" key="2">
    <source>
        <dbReference type="EMBL" id="KAH0856126.1"/>
    </source>
</evidence>
<name>A0ABQ7XJN2_BRANA</name>
<feature type="region of interest" description="Disordered" evidence="1">
    <location>
        <begin position="1"/>
        <end position="30"/>
    </location>
</feature>
<feature type="compositionally biased region" description="Basic residues" evidence="1">
    <location>
        <begin position="159"/>
        <end position="169"/>
    </location>
</feature>
<evidence type="ECO:0000313" key="3">
    <source>
        <dbReference type="Proteomes" id="UP000824890"/>
    </source>
</evidence>
<feature type="compositionally biased region" description="Basic and acidic residues" evidence="1">
    <location>
        <begin position="10"/>
        <end position="26"/>
    </location>
</feature>
<feature type="region of interest" description="Disordered" evidence="1">
    <location>
        <begin position="127"/>
        <end position="169"/>
    </location>
</feature>
<keyword evidence="3" id="KW-1185">Reference proteome</keyword>
<organism evidence="2 3">
    <name type="scientific">Brassica napus</name>
    <name type="common">Rape</name>
    <dbReference type="NCBI Taxonomy" id="3708"/>
    <lineage>
        <taxon>Eukaryota</taxon>
        <taxon>Viridiplantae</taxon>
        <taxon>Streptophyta</taxon>
        <taxon>Embryophyta</taxon>
        <taxon>Tracheophyta</taxon>
        <taxon>Spermatophyta</taxon>
        <taxon>Magnoliopsida</taxon>
        <taxon>eudicotyledons</taxon>
        <taxon>Gunneridae</taxon>
        <taxon>Pentapetalae</taxon>
        <taxon>rosids</taxon>
        <taxon>malvids</taxon>
        <taxon>Brassicales</taxon>
        <taxon>Brassicaceae</taxon>
        <taxon>Brassiceae</taxon>
        <taxon>Brassica</taxon>
    </lineage>
</organism>
<accession>A0ABQ7XJN2</accession>
<sequence>MDGTSVQDLTSEKHASQGRHITETQHEGTCPKIGATSLHRHANHCRRTIRTSTGDIIFRRSHRKDATILHHESQPNPLKTIDLEPRIYASKSTSIICDRSKNNMDSQIESRLGKGEIISVDQKLIPEQPGEKTSERTVLSEPPLPGAKAGETGAVRATVSRRRKLSTTV</sequence>